<gene>
    <name evidence="14" type="primary">lolB</name>
    <name evidence="14" type="ORF">F5I99_15520</name>
</gene>
<keyword evidence="15" id="KW-1185">Reference proteome</keyword>
<feature type="signal peptide" evidence="13">
    <location>
        <begin position="1"/>
        <end position="34"/>
    </location>
</feature>
<keyword evidence="12 14" id="KW-0449">Lipoprotein</keyword>
<evidence type="ECO:0000256" key="3">
    <source>
        <dbReference type="ARBA" id="ARBA00011245"/>
    </source>
</evidence>
<evidence type="ECO:0000313" key="14">
    <source>
        <dbReference type="EMBL" id="QEW07790.1"/>
    </source>
</evidence>
<proteinExistence type="inferred from homology"/>
<evidence type="ECO:0000256" key="11">
    <source>
        <dbReference type="ARBA" id="ARBA00023237"/>
    </source>
</evidence>
<evidence type="ECO:0000256" key="10">
    <source>
        <dbReference type="ARBA" id="ARBA00023186"/>
    </source>
</evidence>
<comment type="subcellular location">
    <subcellularLocation>
        <location evidence="1">Cell outer membrane</location>
        <topology evidence="1">Lipid-anchor</topology>
    </subcellularLocation>
</comment>
<evidence type="ECO:0000256" key="8">
    <source>
        <dbReference type="ARBA" id="ARBA00023136"/>
    </source>
</evidence>
<dbReference type="AlphaFoldDB" id="A0A5J6LGK9"/>
<sequence length="205" mass="23583">MQLNRSEPSRVMRRLLLGISLLLLSACSVSPRLPAPDTQEQAFIYQMNNWSMDARISINREERSDNARLNWKQKQDDYRISLTAGPFNQSVALMQGRPGQVEIQVAGEDDRYVARTPEALMQAILGWNLPVSHAVWWVRGLPDPGQPHESLTADTQQHFLQAGWDIKILRYQEIEPGTRLPSRLRMMHNDLTVNLVISRWQLNDD</sequence>
<keyword evidence="9" id="KW-0564">Palmitate</keyword>
<evidence type="ECO:0000256" key="5">
    <source>
        <dbReference type="ARBA" id="ARBA00022448"/>
    </source>
</evidence>
<name>A0A5J6LGK9_9GAMM</name>
<feature type="chain" id="PRO_5023927289" description="Outer-membrane lipoprotein LolB" evidence="13">
    <location>
        <begin position="35"/>
        <end position="205"/>
    </location>
</feature>
<reference evidence="14 15" key="1">
    <citation type="submission" date="2019-09" db="EMBL/GenBank/DDBJ databases">
        <title>Nitrincola iocasae sp. nov., a bacterium isolated from the sediment collected at a cold seep field in South China Sea.</title>
        <authorList>
            <person name="Zhang H."/>
            <person name="Wang H."/>
            <person name="Li C."/>
        </authorList>
    </citation>
    <scope>NUCLEOTIDE SEQUENCE [LARGE SCALE GENOMIC DNA]</scope>
    <source>
        <strain evidence="14 15">KXZD1103</strain>
    </source>
</reference>
<dbReference type="PROSITE" id="PS51257">
    <property type="entry name" value="PROKAR_LIPOPROTEIN"/>
    <property type="match status" value="1"/>
</dbReference>
<keyword evidence="7" id="KW-0653">Protein transport</keyword>
<dbReference type="GO" id="GO:0015031">
    <property type="term" value="P:protein transport"/>
    <property type="evidence" value="ECO:0007669"/>
    <property type="project" value="UniProtKB-KW"/>
</dbReference>
<keyword evidence="5" id="KW-0813">Transport</keyword>
<comment type="similarity">
    <text evidence="2">Belongs to the LolB family.</text>
</comment>
<evidence type="ECO:0000256" key="7">
    <source>
        <dbReference type="ARBA" id="ARBA00022927"/>
    </source>
</evidence>
<evidence type="ECO:0000256" key="13">
    <source>
        <dbReference type="SAM" id="SignalP"/>
    </source>
</evidence>
<evidence type="ECO:0000313" key="15">
    <source>
        <dbReference type="Proteomes" id="UP000325606"/>
    </source>
</evidence>
<dbReference type="Pfam" id="PF03550">
    <property type="entry name" value="LolB"/>
    <property type="match status" value="1"/>
</dbReference>
<dbReference type="NCBIfam" id="TIGR00548">
    <property type="entry name" value="lolB"/>
    <property type="match status" value="1"/>
</dbReference>
<keyword evidence="11" id="KW-0998">Cell outer membrane</keyword>
<evidence type="ECO:0000256" key="2">
    <source>
        <dbReference type="ARBA" id="ARBA00009696"/>
    </source>
</evidence>
<keyword evidence="10" id="KW-0143">Chaperone</keyword>
<evidence type="ECO:0000256" key="6">
    <source>
        <dbReference type="ARBA" id="ARBA00022729"/>
    </source>
</evidence>
<organism evidence="14 15">
    <name type="scientific">Nitrincola iocasae</name>
    <dbReference type="NCBI Taxonomy" id="2614693"/>
    <lineage>
        <taxon>Bacteria</taxon>
        <taxon>Pseudomonadati</taxon>
        <taxon>Pseudomonadota</taxon>
        <taxon>Gammaproteobacteria</taxon>
        <taxon>Oceanospirillales</taxon>
        <taxon>Oceanospirillaceae</taxon>
        <taxon>Nitrincola</taxon>
    </lineage>
</organism>
<comment type="subunit">
    <text evidence="3">Monomer.</text>
</comment>
<accession>A0A5J6LGK9</accession>
<dbReference type="InterPro" id="IPR029046">
    <property type="entry name" value="LolA/LolB/LppX"/>
</dbReference>
<dbReference type="KEGG" id="nik:F5I99_15520"/>
<evidence type="ECO:0000256" key="1">
    <source>
        <dbReference type="ARBA" id="ARBA00004459"/>
    </source>
</evidence>
<dbReference type="SUPFAM" id="SSF89392">
    <property type="entry name" value="Prokaryotic lipoproteins and lipoprotein localization factors"/>
    <property type="match status" value="1"/>
</dbReference>
<keyword evidence="8" id="KW-0472">Membrane</keyword>
<dbReference type="CDD" id="cd16326">
    <property type="entry name" value="LolB"/>
    <property type="match status" value="1"/>
</dbReference>
<dbReference type="GO" id="GO:0009279">
    <property type="term" value="C:cell outer membrane"/>
    <property type="evidence" value="ECO:0007669"/>
    <property type="project" value="UniProtKB-SubCell"/>
</dbReference>
<evidence type="ECO:0000256" key="9">
    <source>
        <dbReference type="ARBA" id="ARBA00023139"/>
    </source>
</evidence>
<evidence type="ECO:0000256" key="4">
    <source>
        <dbReference type="ARBA" id="ARBA00016202"/>
    </source>
</evidence>
<protein>
    <recommendedName>
        <fullName evidence="4">Outer-membrane lipoprotein LolB</fullName>
    </recommendedName>
</protein>
<dbReference type="Proteomes" id="UP000325606">
    <property type="component" value="Chromosome"/>
</dbReference>
<evidence type="ECO:0000256" key="12">
    <source>
        <dbReference type="ARBA" id="ARBA00023288"/>
    </source>
</evidence>
<dbReference type="EMBL" id="CP044222">
    <property type="protein sequence ID" value="QEW07790.1"/>
    <property type="molecule type" value="Genomic_DNA"/>
</dbReference>
<keyword evidence="6 13" id="KW-0732">Signal</keyword>
<dbReference type="InterPro" id="IPR004565">
    <property type="entry name" value="OM_lipoprot_LolB"/>
</dbReference>
<dbReference type="Gene3D" id="2.50.20.10">
    <property type="entry name" value="Lipoprotein localisation LolA/LolB/LppX"/>
    <property type="match status" value="1"/>
</dbReference>